<dbReference type="GeneID" id="61769283"/>
<proteinExistence type="predicted"/>
<dbReference type="Proteomes" id="UP000464658">
    <property type="component" value="Chromosome"/>
</dbReference>
<evidence type="ECO:0008006" key="5">
    <source>
        <dbReference type="Google" id="ProtNLM"/>
    </source>
</evidence>
<dbReference type="NCBIfam" id="TIGR01669">
    <property type="entry name" value="phage_XkdX"/>
    <property type="match status" value="1"/>
</dbReference>
<evidence type="ECO:0000313" key="3">
    <source>
        <dbReference type="Proteomes" id="UP000325032"/>
    </source>
</evidence>
<organism evidence="2 3">
    <name type="scientific">Bacillus safensis</name>
    <dbReference type="NCBI Taxonomy" id="561879"/>
    <lineage>
        <taxon>Bacteria</taxon>
        <taxon>Bacillati</taxon>
        <taxon>Bacillota</taxon>
        <taxon>Bacilli</taxon>
        <taxon>Bacillales</taxon>
        <taxon>Bacillaceae</taxon>
        <taxon>Bacillus</taxon>
    </lineage>
</organism>
<sequence length="47" mass="5531">MMFPTVADIKQFWDWQCYGPEDIAFYVSIGWISADDYQDITGDKYEA</sequence>
<reference evidence="1 4" key="3">
    <citation type="submission" date="2019-12" db="EMBL/GenBank/DDBJ databases">
        <title>Full genome sequence of a Bacillus safensis strain isolated from commercially available natto in Indonesia.</title>
        <authorList>
            <person name="Yoshida M."/>
            <person name="Uomi M."/>
            <person name="Waturangi D."/>
            <person name="Ekaputri J.J."/>
            <person name="Setiamarga D.H.E."/>
        </authorList>
    </citation>
    <scope>NUCLEOTIDE SEQUENCE [LARGE SCALE GENOMIC DNA]</scope>
    <source>
        <strain evidence="1 4">IDN1</strain>
    </source>
</reference>
<evidence type="ECO:0000313" key="2">
    <source>
        <dbReference type="EMBL" id="QEK64277.1"/>
    </source>
</evidence>
<reference evidence="2" key="2">
    <citation type="submission" date="2019-08" db="EMBL/GenBank/DDBJ databases">
        <authorList>
            <person name="Park J.M."/>
            <person name="Hong C.E."/>
            <person name="Jo S.H."/>
        </authorList>
    </citation>
    <scope>NUCLEOTIDE SEQUENCE</scope>
    <source>
        <strain evidence="2">PgKB20</strain>
    </source>
</reference>
<gene>
    <name evidence="1" type="ORF">BsIDN1_54410</name>
    <name evidence="2" type="ORF">FX981_02520</name>
</gene>
<evidence type="ECO:0000313" key="1">
    <source>
        <dbReference type="EMBL" id="BBP91823.1"/>
    </source>
</evidence>
<keyword evidence="3" id="KW-1185">Reference proteome</keyword>
<reference evidence="2 3" key="1">
    <citation type="journal article" date="2018" name="Plant Biotechnol. Rep.">
        <title>Diversity and antifungal activity of endophytic bacteria associated with Panax ginseng seedlings.</title>
        <authorList>
            <person name="Park J.M."/>
            <person name="Hong C.E."/>
            <person name="Jo S.H."/>
        </authorList>
    </citation>
    <scope>NUCLEOTIDE SEQUENCE [LARGE SCALE GENOMIC DNA]</scope>
    <source>
        <strain evidence="2 3">PgKB20</strain>
    </source>
</reference>
<dbReference type="AlphaFoldDB" id="A0A5C0WK82"/>
<dbReference type="InterPro" id="IPR010022">
    <property type="entry name" value="XkdX"/>
</dbReference>
<accession>A0A498U5G9</accession>
<dbReference type="Proteomes" id="UP000325032">
    <property type="component" value="Chromosome"/>
</dbReference>
<dbReference type="EMBL" id="CP043404">
    <property type="protein sequence ID" value="QEK64277.1"/>
    <property type="molecule type" value="Genomic_DNA"/>
</dbReference>
<dbReference type="KEGG" id="bsaf:BSL056_15555"/>
<protein>
    <recommendedName>
        <fullName evidence="5">XkdX family protein</fullName>
    </recommendedName>
</protein>
<dbReference type="RefSeq" id="WP_034624530.1">
    <property type="nucleotide sequence ID" value="NZ_AUYP01000006.1"/>
</dbReference>
<dbReference type="Pfam" id="PF09693">
    <property type="entry name" value="Phage_XkdX"/>
    <property type="match status" value="1"/>
</dbReference>
<name>A0A5C0WK82_BACIA</name>
<dbReference type="EMBL" id="AP021906">
    <property type="protein sequence ID" value="BBP91823.1"/>
    <property type="molecule type" value="Genomic_DNA"/>
</dbReference>
<evidence type="ECO:0000313" key="4">
    <source>
        <dbReference type="Proteomes" id="UP000464658"/>
    </source>
</evidence>
<accession>A0A5C0WK82</accession>